<feature type="non-terminal residue" evidence="6">
    <location>
        <position position="1"/>
    </location>
</feature>
<dbReference type="InterPro" id="IPR017900">
    <property type="entry name" value="4Fe4S_Fe_S_CS"/>
</dbReference>
<evidence type="ECO:0000256" key="3">
    <source>
        <dbReference type="ARBA" id="ARBA00023004"/>
    </source>
</evidence>
<dbReference type="Gene3D" id="3.30.70.20">
    <property type="match status" value="2"/>
</dbReference>
<dbReference type="PANTHER" id="PTHR24960:SF79">
    <property type="entry name" value="PHOTOSYSTEM I IRON-SULFUR CENTER"/>
    <property type="match status" value="1"/>
</dbReference>
<proteinExistence type="predicted"/>
<dbReference type="GO" id="GO:0046872">
    <property type="term" value="F:metal ion binding"/>
    <property type="evidence" value="ECO:0007669"/>
    <property type="project" value="UniProtKB-KW"/>
</dbReference>
<keyword evidence="1" id="KW-0004">4Fe-4S</keyword>
<dbReference type="SUPFAM" id="SSF54862">
    <property type="entry name" value="4Fe-4S ferredoxins"/>
    <property type="match status" value="1"/>
</dbReference>
<comment type="caution">
    <text evidence="6">The sequence shown here is derived from an EMBL/GenBank/DDBJ whole genome shotgun (WGS) entry which is preliminary data.</text>
</comment>
<keyword evidence="2" id="KW-0479">Metal-binding</keyword>
<protein>
    <recommendedName>
        <fullName evidence="5">4Fe-4S ferredoxin-type domain-containing protein</fullName>
    </recommendedName>
</protein>
<dbReference type="InterPro" id="IPR017896">
    <property type="entry name" value="4Fe4S_Fe-S-bd"/>
</dbReference>
<dbReference type="EMBL" id="BARU01005262">
    <property type="protein sequence ID" value="GAH28976.1"/>
    <property type="molecule type" value="Genomic_DNA"/>
</dbReference>
<evidence type="ECO:0000256" key="1">
    <source>
        <dbReference type="ARBA" id="ARBA00022485"/>
    </source>
</evidence>
<evidence type="ECO:0000256" key="4">
    <source>
        <dbReference type="ARBA" id="ARBA00023014"/>
    </source>
</evidence>
<dbReference type="InterPro" id="IPR050157">
    <property type="entry name" value="PSI_iron-sulfur_center"/>
</dbReference>
<sequence>PPENLQELAKMLKVPLDKNRFFLEAHVKLRPLDFATEGIFLCGCAQWPKNIQDSISQANGAAGRASRFLSAKTIKTSGLIAEVNQERCIGCGKCESVCPYNAIELIDAMLNFEEVSLKVSKSFINSALCKGCGTCAATCQNGAISVKHYDFDQIYAMIESYLLE</sequence>
<organism evidence="6">
    <name type="scientific">marine sediment metagenome</name>
    <dbReference type="NCBI Taxonomy" id="412755"/>
    <lineage>
        <taxon>unclassified sequences</taxon>
        <taxon>metagenomes</taxon>
        <taxon>ecological metagenomes</taxon>
    </lineage>
</organism>
<keyword evidence="3" id="KW-0408">Iron</keyword>
<feature type="domain" description="4Fe-4S ferredoxin-type" evidence="5">
    <location>
        <begin position="120"/>
        <end position="149"/>
    </location>
</feature>
<reference evidence="6" key="1">
    <citation type="journal article" date="2014" name="Front. Microbiol.">
        <title>High frequency of phylogenetically diverse reductive dehalogenase-homologous genes in deep subseafloor sedimentary metagenomes.</title>
        <authorList>
            <person name="Kawai M."/>
            <person name="Futagami T."/>
            <person name="Toyoda A."/>
            <person name="Takaki Y."/>
            <person name="Nishi S."/>
            <person name="Hori S."/>
            <person name="Arai W."/>
            <person name="Tsubouchi T."/>
            <person name="Morono Y."/>
            <person name="Uchiyama I."/>
            <person name="Ito T."/>
            <person name="Fujiyama A."/>
            <person name="Inagaki F."/>
            <person name="Takami H."/>
        </authorList>
    </citation>
    <scope>NUCLEOTIDE SEQUENCE</scope>
    <source>
        <strain evidence="6">Expedition CK06-06</strain>
    </source>
</reference>
<accession>X1E6W1</accession>
<dbReference type="PROSITE" id="PS51379">
    <property type="entry name" value="4FE4S_FER_2"/>
    <property type="match status" value="2"/>
</dbReference>
<keyword evidence="4" id="KW-0411">Iron-sulfur</keyword>
<dbReference type="GO" id="GO:0051539">
    <property type="term" value="F:4 iron, 4 sulfur cluster binding"/>
    <property type="evidence" value="ECO:0007669"/>
    <property type="project" value="UniProtKB-KW"/>
</dbReference>
<gene>
    <name evidence="6" type="ORF">S03H2_10205</name>
</gene>
<dbReference type="PANTHER" id="PTHR24960">
    <property type="entry name" value="PHOTOSYSTEM I IRON-SULFUR CENTER-RELATED"/>
    <property type="match status" value="1"/>
</dbReference>
<dbReference type="AlphaFoldDB" id="X1E6W1"/>
<feature type="domain" description="4Fe-4S ferredoxin-type" evidence="5">
    <location>
        <begin position="79"/>
        <end position="108"/>
    </location>
</feature>
<dbReference type="PROSITE" id="PS00198">
    <property type="entry name" value="4FE4S_FER_1"/>
    <property type="match status" value="1"/>
</dbReference>
<evidence type="ECO:0000259" key="5">
    <source>
        <dbReference type="PROSITE" id="PS51379"/>
    </source>
</evidence>
<dbReference type="Pfam" id="PF00037">
    <property type="entry name" value="Fer4"/>
    <property type="match status" value="2"/>
</dbReference>
<evidence type="ECO:0000256" key="2">
    <source>
        <dbReference type="ARBA" id="ARBA00022723"/>
    </source>
</evidence>
<name>X1E6W1_9ZZZZ</name>
<evidence type="ECO:0000313" key="6">
    <source>
        <dbReference type="EMBL" id="GAH28976.1"/>
    </source>
</evidence>